<dbReference type="Pfam" id="PF00534">
    <property type="entry name" value="Glycos_transf_1"/>
    <property type="match status" value="1"/>
</dbReference>
<dbReference type="RefSeq" id="WP_264511233.1">
    <property type="nucleotide sequence ID" value="NZ_JAPDDR010000002.1"/>
</dbReference>
<dbReference type="InterPro" id="IPR001296">
    <property type="entry name" value="Glyco_trans_1"/>
</dbReference>
<feature type="domain" description="Glycosyl transferase family 1" evidence="1">
    <location>
        <begin position="191"/>
        <end position="355"/>
    </location>
</feature>
<evidence type="ECO:0000259" key="1">
    <source>
        <dbReference type="Pfam" id="PF00534"/>
    </source>
</evidence>
<protein>
    <submittedName>
        <fullName evidence="3">Glycosyltransferase</fullName>
        <ecNumber evidence="3">2.4.-.-</ecNumber>
    </submittedName>
</protein>
<comment type="caution">
    <text evidence="3">The sequence shown here is derived from an EMBL/GenBank/DDBJ whole genome shotgun (WGS) entry which is preliminary data.</text>
</comment>
<dbReference type="Gene3D" id="3.40.50.2000">
    <property type="entry name" value="Glycogen Phosphorylase B"/>
    <property type="match status" value="2"/>
</dbReference>
<dbReference type="EMBL" id="JAPDDR010000002">
    <property type="protein sequence ID" value="MCW1912634.1"/>
    <property type="molecule type" value="Genomic_DNA"/>
</dbReference>
<dbReference type="SUPFAM" id="SSF53756">
    <property type="entry name" value="UDP-Glycosyltransferase/glycogen phosphorylase"/>
    <property type="match status" value="1"/>
</dbReference>
<evidence type="ECO:0000259" key="2">
    <source>
        <dbReference type="Pfam" id="PF13439"/>
    </source>
</evidence>
<sequence length="428" mass="46748">MRIAMFTNTYLPHVGGVARSVNTLEEACRRQGHEVKVIAPQFDGAMESPDVLRVPAIQNFNGSDFCVRLPLPNVIRDFVEDFGPDIIHSHHPFLLGDAALRESWKMQAPIVFTHHTLYERYTHYVPLDSPALKRMAIQLATEYCNLCDRIIAPSESIAKLLRDREVTVPISSIPTGIDTAAFAKGDGPGFRRQAGIPESARVIGHVGRLAKEKNLIFLAEAVAPLLKEDPEAVFLLVGDGDAREEMTKILADAGGEGRIFAVGKKSGSDLTGAYAAMDWFVFASQTETQGIVLAEAMAAGNPVVALDGPGVREILKDGENGLLLAAHASAEEYRAALKRLMNDDELSRHCVENARLSAEEYETDRCSSRMIDCYKETIARHDRLADDDPMPWDRLIDGIGMEWDLLSAKVSAAAAAVIVTPATEASLD</sequence>
<dbReference type="PANTHER" id="PTHR45947">
    <property type="entry name" value="SULFOQUINOVOSYL TRANSFERASE SQD2"/>
    <property type="match status" value="1"/>
</dbReference>
<keyword evidence="4" id="KW-1185">Reference proteome</keyword>
<dbReference type="InterPro" id="IPR028098">
    <property type="entry name" value="Glyco_trans_4-like_N"/>
</dbReference>
<dbReference type="GO" id="GO:0016757">
    <property type="term" value="F:glycosyltransferase activity"/>
    <property type="evidence" value="ECO:0007669"/>
    <property type="project" value="UniProtKB-KW"/>
</dbReference>
<keyword evidence="3" id="KW-0328">Glycosyltransferase</keyword>
<keyword evidence="3" id="KW-0808">Transferase</keyword>
<proteinExistence type="predicted"/>
<evidence type="ECO:0000313" key="4">
    <source>
        <dbReference type="Proteomes" id="UP001165653"/>
    </source>
</evidence>
<organism evidence="3 4">
    <name type="scientific">Luteolibacter rhizosphaerae</name>
    <dbReference type="NCBI Taxonomy" id="2989719"/>
    <lineage>
        <taxon>Bacteria</taxon>
        <taxon>Pseudomonadati</taxon>
        <taxon>Verrucomicrobiota</taxon>
        <taxon>Verrucomicrobiia</taxon>
        <taxon>Verrucomicrobiales</taxon>
        <taxon>Verrucomicrobiaceae</taxon>
        <taxon>Luteolibacter</taxon>
    </lineage>
</organism>
<dbReference type="EC" id="2.4.-.-" evidence="3"/>
<reference evidence="3" key="1">
    <citation type="submission" date="2022-10" db="EMBL/GenBank/DDBJ databases">
        <title>Luteolibacter sp. GHJ8, whole genome shotgun sequencing project.</title>
        <authorList>
            <person name="Zhao G."/>
            <person name="Shen L."/>
        </authorList>
    </citation>
    <scope>NUCLEOTIDE SEQUENCE</scope>
    <source>
        <strain evidence="3">GHJ8</strain>
    </source>
</reference>
<name>A0ABT3FYG6_9BACT</name>
<gene>
    <name evidence="3" type="ORF">OJ996_03545</name>
</gene>
<dbReference type="PANTHER" id="PTHR45947:SF3">
    <property type="entry name" value="SULFOQUINOVOSYL TRANSFERASE SQD2"/>
    <property type="match status" value="1"/>
</dbReference>
<evidence type="ECO:0000313" key="3">
    <source>
        <dbReference type="EMBL" id="MCW1912634.1"/>
    </source>
</evidence>
<accession>A0ABT3FYG6</accession>
<feature type="domain" description="Glycosyltransferase subfamily 4-like N-terminal" evidence="2">
    <location>
        <begin position="14"/>
        <end position="180"/>
    </location>
</feature>
<dbReference type="Proteomes" id="UP001165653">
    <property type="component" value="Unassembled WGS sequence"/>
</dbReference>
<dbReference type="Pfam" id="PF13439">
    <property type="entry name" value="Glyco_transf_4"/>
    <property type="match status" value="1"/>
</dbReference>
<dbReference type="InterPro" id="IPR050194">
    <property type="entry name" value="Glycosyltransferase_grp1"/>
</dbReference>